<feature type="compositionally biased region" description="Polar residues" evidence="7">
    <location>
        <begin position="34"/>
        <end position="50"/>
    </location>
</feature>
<dbReference type="SMART" id="SM00028">
    <property type="entry name" value="TPR"/>
    <property type="match status" value="3"/>
</dbReference>
<keyword evidence="2" id="KW-0677">Repeat</keyword>
<dbReference type="eggNOG" id="KOG4234">
    <property type="taxonomic scope" value="Eukaryota"/>
</dbReference>
<accession>A0A1I8M6X4</accession>
<dbReference type="PROSITE" id="PS50005">
    <property type="entry name" value="TPR"/>
    <property type="match status" value="1"/>
</dbReference>
<evidence type="ECO:0000256" key="5">
    <source>
        <dbReference type="ARBA" id="ARBA00067165"/>
    </source>
</evidence>
<dbReference type="EnsemblMetazoa" id="MDOA001864-RA">
    <property type="protein sequence ID" value="MDOA001864-PA"/>
    <property type="gene ID" value="MDOA001864"/>
</dbReference>
<dbReference type="PROSITE" id="PS50293">
    <property type="entry name" value="TPR_REGION"/>
    <property type="match status" value="1"/>
</dbReference>
<evidence type="ECO:0000256" key="6">
    <source>
        <dbReference type="PROSITE-ProRule" id="PRU00339"/>
    </source>
</evidence>
<dbReference type="InterPro" id="IPR019734">
    <property type="entry name" value="TPR_rpt"/>
</dbReference>
<proteinExistence type="predicted"/>
<feature type="repeat" description="TPR" evidence="6">
    <location>
        <begin position="186"/>
        <end position="219"/>
    </location>
</feature>
<name>A0A1I8M6X4_MUSDO</name>
<dbReference type="VEuPathDB" id="VectorBase:MDOMA2_004087"/>
<evidence type="ECO:0000256" key="4">
    <source>
        <dbReference type="ARBA" id="ARBA00063969"/>
    </source>
</evidence>
<dbReference type="InterPro" id="IPR011990">
    <property type="entry name" value="TPR-like_helical_dom_sf"/>
</dbReference>
<reference evidence="10" key="2">
    <citation type="submission" date="2025-04" db="UniProtKB">
        <authorList>
            <consortium name="RefSeq"/>
        </authorList>
    </citation>
    <scope>IDENTIFICATION</scope>
    <source>
        <strain evidence="10">Aabys</strain>
    </source>
</reference>
<comment type="subunit">
    <text evidence="4">Interacts with the GAP domain of NF1. Interacts (via TPR repeats) with HSP90AA1 and HSPA8.</text>
</comment>
<keyword evidence="1" id="KW-0597">Phosphoprotein</keyword>
<gene>
    <name evidence="8" type="primary">101895297</name>
    <name evidence="10" type="synonym">LOC101895297</name>
</gene>
<dbReference type="Pfam" id="PF00515">
    <property type="entry name" value="TPR_1"/>
    <property type="match status" value="1"/>
</dbReference>
<keyword evidence="9" id="KW-1185">Reference proteome</keyword>
<evidence type="ECO:0000256" key="3">
    <source>
        <dbReference type="ARBA" id="ARBA00022803"/>
    </source>
</evidence>
<organism evidence="8">
    <name type="scientific">Musca domestica</name>
    <name type="common">House fly</name>
    <dbReference type="NCBI Taxonomy" id="7370"/>
    <lineage>
        <taxon>Eukaryota</taxon>
        <taxon>Metazoa</taxon>
        <taxon>Ecdysozoa</taxon>
        <taxon>Arthropoda</taxon>
        <taxon>Hexapoda</taxon>
        <taxon>Insecta</taxon>
        <taxon>Pterygota</taxon>
        <taxon>Neoptera</taxon>
        <taxon>Endopterygota</taxon>
        <taxon>Diptera</taxon>
        <taxon>Brachycera</taxon>
        <taxon>Muscomorpha</taxon>
        <taxon>Muscoidea</taxon>
        <taxon>Muscidae</taxon>
        <taxon>Musca</taxon>
    </lineage>
</organism>
<dbReference type="PANTHER" id="PTHR46014">
    <property type="entry name" value="TETRATRICOPEPTIDE REPEAT PROTEIN 1"/>
    <property type="match status" value="1"/>
</dbReference>
<feature type="compositionally biased region" description="Acidic residues" evidence="7">
    <location>
        <begin position="1"/>
        <end position="15"/>
    </location>
</feature>
<dbReference type="Proteomes" id="UP001652621">
    <property type="component" value="Unplaced"/>
</dbReference>
<dbReference type="Pfam" id="PF13181">
    <property type="entry name" value="TPR_8"/>
    <property type="match status" value="1"/>
</dbReference>
<evidence type="ECO:0000313" key="10">
    <source>
        <dbReference type="RefSeq" id="XP_005178684.1"/>
    </source>
</evidence>
<evidence type="ECO:0000313" key="8">
    <source>
        <dbReference type="EnsemblMetazoa" id="MDOA001864-PA"/>
    </source>
</evidence>
<reference evidence="8" key="1">
    <citation type="submission" date="2020-05" db="UniProtKB">
        <authorList>
            <consortium name="EnsemblMetazoa"/>
        </authorList>
    </citation>
    <scope>IDENTIFICATION</scope>
    <source>
        <strain evidence="8">Aabys</strain>
    </source>
</reference>
<dbReference type="STRING" id="7370.A0A1I8M6X4"/>
<evidence type="ECO:0000256" key="1">
    <source>
        <dbReference type="ARBA" id="ARBA00022553"/>
    </source>
</evidence>
<protein>
    <recommendedName>
        <fullName evidence="5">Tetratricopeptide repeat protein 1</fullName>
    </recommendedName>
</protein>
<dbReference type="SUPFAM" id="SSF48452">
    <property type="entry name" value="TPR-like"/>
    <property type="match status" value="1"/>
</dbReference>
<dbReference type="KEGG" id="mde:101895297"/>
<dbReference type="RefSeq" id="XP_005178684.1">
    <property type="nucleotide sequence ID" value="XM_005178627.3"/>
</dbReference>
<evidence type="ECO:0000256" key="2">
    <source>
        <dbReference type="ARBA" id="ARBA00022737"/>
    </source>
</evidence>
<sequence>MPEITELVDSDDEFQDAVNEPTPTPKPASDDATVKTNSSIVEEIIKQQSGIGDLKLDDGTPHAGQEQEEETASCSNDNKEGPVYLHDEVDEEALKEREKTMSPEELEANKEKALKMKLEANELFKNDESERAIDIYTEALGVCPTKYTKDRAVLYANRAAAKIKIENKKAAIEDCTKAIELWPEYVRALMRRAKLYEHEDKLDEALADYKRAFELDPGQHEAREAMIRLPPLITERNERLKGEMMEKLKDLGNLILKPFGLSTSNFQMQQDPATGGYSINFNQNPS</sequence>
<dbReference type="InterPro" id="IPR052769">
    <property type="entry name" value="TPR_domain_protein"/>
</dbReference>
<evidence type="ECO:0000313" key="9">
    <source>
        <dbReference type="Proteomes" id="UP001652621"/>
    </source>
</evidence>
<keyword evidence="3 6" id="KW-0802">TPR repeat</keyword>
<dbReference type="VEuPathDB" id="VectorBase:MDOA001864"/>
<dbReference type="Gene3D" id="1.25.40.10">
    <property type="entry name" value="Tetratricopeptide repeat domain"/>
    <property type="match status" value="1"/>
</dbReference>
<dbReference type="OrthoDB" id="1872379at2759"/>
<dbReference type="AlphaFoldDB" id="A0A1I8M6X4"/>
<dbReference type="PANTHER" id="PTHR46014:SF1">
    <property type="entry name" value="TETRATRICOPEPTIDE REPEAT PROTEIN 1"/>
    <property type="match status" value="1"/>
</dbReference>
<dbReference type="FunFam" id="1.25.40.10:FF:000367">
    <property type="entry name" value="Tetratricopeptide repeat domain 1"/>
    <property type="match status" value="1"/>
</dbReference>
<feature type="region of interest" description="Disordered" evidence="7">
    <location>
        <begin position="1"/>
        <end position="85"/>
    </location>
</feature>
<evidence type="ECO:0000256" key="7">
    <source>
        <dbReference type="SAM" id="MobiDB-lite"/>
    </source>
</evidence>